<dbReference type="OrthoDB" id="128682at2759"/>
<evidence type="ECO:0000313" key="11">
    <source>
        <dbReference type="EMBL" id="RAW24715.1"/>
    </source>
</evidence>
<comment type="subcellular location">
    <subcellularLocation>
        <location evidence="1 5">Secreted</location>
    </subcellularLocation>
</comment>
<dbReference type="EMBL" id="RCMV01001365">
    <property type="protein sequence ID" value="KAG3208940.1"/>
    <property type="molecule type" value="Genomic_DNA"/>
</dbReference>
<evidence type="ECO:0000256" key="4">
    <source>
        <dbReference type="ARBA" id="ARBA00022729"/>
    </source>
</evidence>
<gene>
    <name evidence="11" type="ORF">PC110_g18867</name>
    <name evidence="6" type="ORF">PC113_g17091</name>
    <name evidence="7" type="ORF">PC115_g19116</name>
    <name evidence="8" type="ORF">PC117_g21325</name>
    <name evidence="9" type="ORF">PC118_g20729</name>
    <name evidence="10" type="ORF">PC129_g20041</name>
</gene>
<keyword evidence="3 5" id="KW-0964">Secreted</keyword>
<keyword evidence="4 5" id="KW-0732">Signal</keyword>
<comment type="function">
    <text evidence="5">Effector that suppresses plant defense responses during pathogen infection.</text>
</comment>
<evidence type="ECO:0000313" key="10">
    <source>
        <dbReference type="EMBL" id="KAG3208940.1"/>
    </source>
</evidence>
<dbReference type="EMBL" id="RCMG01000716">
    <property type="protein sequence ID" value="KAG2850088.1"/>
    <property type="molecule type" value="Genomic_DNA"/>
</dbReference>
<evidence type="ECO:0000313" key="12">
    <source>
        <dbReference type="Proteomes" id="UP000251314"/>
    </source>
</evidence>
<comment type="caution">
    <text evidence="11">The sequence shown here is derived from an EMBL/GenBank/DDBJ whole genome shotgun (WGS) entry which is preliminary data.</text>
</comment>
<dbReference type="Proteomes" id="UP000760860">
    <property type="component" value="Unassembled WGS sequence"/>
</dbReference>
<dbReference type="EMBL" id="RCMI01001052">
    <property type="protein sequence ID" value="KAG2891630.1"/>
    <property type="molecule type" value="Genomic_DNA"/>
</dbReference>
<feature type="chain" id="PRO_5044947930" description="RxLR effector protein" evidence="5">
    <location>
        <begin position="21"/>
        <end position="269"/>
    </location>
</feature>
<evidence type="ECO:0000256" key="2">
    <source>
        <dbReference type="ARBA" id="ARBA00010400"/>
    </source>
</evidence>
<name>A0A329RJ06_9STRA</name>
<accession>A0A329RJ06</accession>
<evidence type="ECO:0000313" key="9">
    <source>
        <dbReference type="EMBL" id="KAG2963742.1"/>
    </source>
</evidence>
<evidence type="ECO:0000313" key="7">
    <source>
        <dbReference type="EMBL" id="KAG2891630.1"/>
    </source>
</evidence>
<sequence length="269" mass="31135">MRFIQALTITLIILLASSNAISVANPSKVSTLRSRELSLSSHPIVPGQRRSLRVDTKFDVEGENSAERGVWTYAKALWWAETGKSDAYVRKVLKLNDLDDAARKSNKYYAYFVDRTEWYQIVKWLQNDFTTFQVWKTLKLDKITKYQQLDDILDTDAFRLYMRYVKHFNRGVVSKLKNGYKPDGVMVERGASDAEMWVRALIMAQAGMKDEYAQVLLGLTIPDRFVNKLLKGDALKAHPDYKYFKLFLEAKAETRRDAEINKIRMRANA</sequence>
<protein>
    <recommendedName>
        <fullName evidence="5">RxLR effector protein</fullName>
    </recommendedName>
</protein>
<dbReference type="EMBL" id="MJFZ01000844">
    <property type="protein sequence ID" value="RAW24715.1"/>
    <property type="molecule type" value="Genomic_DNA"/>
</dbReference>
<proteinExistence type="inferred from homology"/>
<dbReference type="InterPro" id="IPR031825">
    <property type="entry name" value="RXLR"/>
</dbReference>
<organism evidence="11 12">
    <name type="scientific">Phytophthora cactorum</name>
    <dbReference type="NCBI Taxonomy" id="29920"/>
    <lineage>
        <taxon>Eukaryota</taxon>
        <taxon>Sar</taxon>
        <taxon>Stramenopiles</taxon>
        <taxon>Oomycota</taxon>
        <taxon>Peronosporomycetes</taxon>
        <taxon>Peronosporales</taxon>
        <taxon>Peronosporaceae</taxon>
        <taxon>Phytophthora</taxon>
    </lineage>
</organism>
<dbReference type="Proteomes" id="UP000697107">
    <property type="component" value="Unassembled WGS sequence"/>
</dbReference>
<dbReference type="Proteomes" id="UP000735874">
    <property type="component" value="Unassembled WGS sequence"/>
</dbReference>
<dbReference type="EMBL" id="RCML01001297">
    <property type="protein sequence ID" value="KAG2963742.1"/>
    <property type="molecule type" value="Genomic_DNA"/>
</dbReference>
<reference evidence="11 12" key="1">
    <citation type="submission" date="2018-01" db="EMBL/GenBank/DDBJ databases">
        <title>Draft genome of the strawberry crown rot pathogen Phytophthora cactorum.</title>
        <authorList>
            <person name="Armitage A.D."/>
            <person name="Lysoe E."/>
            <person name="Nellist C.F."/>
            <person name="Harrison R.J."/>
            <person name="Brurberg M.B."/>
        </authorList>
    </citation>
    <scope>NUCLEOTIDE SEQUENCE [LARGE SCALE GENOMIC DNA]</scope>
    <source>
        <strain evidence="11 12">10300</strain>
    </source>
</reference>
<dbReference type="Proteomes" id="UP000736787">
    <property type="component" value="Unassembled WGS sequence"/>
</dbReference>
<comment type="similarity">
    <text evidence="2 5">Belongs to the RxLR effector family.</text>
</comment>
<evidence type="ECO:0000256" key="1">
    <source>
        <dbReference type="ARBA" id="ARBA00004613"/>
    </source>
</evidence>
<evidence type="ECO:0000313" key="6">
    <source>
        <dbReference type="EMBL" id="KAG2850088.1"/>
    </source>
</evidence>
<dbReference type="Proteomes" id="UP000774804">
    <property type="component" value="Unassembled WGS sequence"/>
</dbReference>
<dbReference type="VEuPathDB" id="FungiDB:PC110_g18867"/>
<dbReference type="EMBL" id="RCMK01001065">
    <property type="protein sequence ID" value="KAG2903072.1"/>
    <property type="molecule type" value="Genomic_DNA"/>
</dbReference>
<dbReference type="Proteomes" id="UP000251314">
    <property type="component" value="Unassembled WGS sequence"/>
</dbReference>
<dbReference type="AlphaFoldDB" id="A0A329RJ06"/>
<comment type="domain">
    <text evidence="5">The RxLR-dEER motif acts to carry the protein into the host cell cytoplasm through binding to cell surface phosphatidylinositol-3-phosphate.</text>
</comment>
<evidence type="ECO:0000256" key="5">
    <source>
        <dbReference type="RuleBase" id="RU367124"/>
    </source>
</evidence>
<reference evidence="6" key="2">
    <citation type="submission" date="2018-10" db="EMBL/GenBank/DDBJ databases">
        <title>Effector identification in a new, highly contiguous assembly of the strawberry crown rot pathogen Phytophthora cactorum.</title>
        <authorList>
            <person name="Armitage A.D."/>
            <person name="Nellist C.F."/>
            <person name="Bates H."/>
            <person name="Vickerstaff R.J."/>
            <person name="Harrison R.J."/>
        </authorList>
    </citation>
    <scope>NUCLEOTIDE SEQUENCE</scope>
    <source>
        <strain evidence="6">15-7</strain>
        <strain evidence="7">4032</strain>
        <strain evidence="8">4040</strain>
        <strain evidence="9">P415</strain>
        <strain evidence="10">P421</strain>
    </source>
</reference>
<evidence type="ECO:0000256" key="3">
    <source>
        <dbReference type="ARBA" id="ARBA00022525"/>
    </source>
</evidence>
<dbReference type="Pfam" id="PF16810">
    <property type="entry name" value="RXLR"/>
    <property type="match status" value="1"/>
</dbReference>
<keyword evidence="12" id="KW-1185">Reference proteome</keyword>
<evidence type="ECO:0000313" key="8">
    <source>
        <dbReference type="EMBL" id="KAG2903072.1"/>
    </source>
</evidence>
<feature type="signal peptide" evidence="5">
    <location>
        <begin position="1"/>
        <end position="20"/>
    </location>
</feature>